<comment type="caution">
    <text evidence="2">The sequence shown here is derived from an EMBL/GenBank/DDBJ whole genome shotgun (WGS) entry which is preliminary data.</text>
</comment>
<organism evidence="2 3">
    <name type="scientific">Rugosimonospora africana</name>
    <dbReference type="NCBI Taxonomy" id="556532"/>
    <lineage>
        <taxon>Bacteria</taxon>
        <taxon>Bacillati</taxon>
        <taxon>Actinomycetota</taxon>
        <taxon>Actinomycetes</taxon>
        <taxon>Micromonosporales</taxon>
        <taxon>Micromonosporaceae</taxon>
        <taxon>Rugosimonospora</taxon>
    </lineage>
</organism>
<reference evidence="2" key="1">
    <citation type="submission" date="2021-01" db="EMBL/GenBank/DDBJ databases">
        <title>Whole genome shotgun sequence of Rugosimonospora africana NBRC 104875.</title>
        <authorList>
            <person name="Komaki H."/>
            <person name="Tamura T."/>
        </authorList>
    </citation>
    <scope>NUCLEOTIDE SEQUENCE</scope>
    <source>
        <strain evidence="2">NBRC 104875</strain>
    </source>
</reference>
<evidence type="ECO:0000256" key="1">
    <source>
        <dbReference type="SAM" id="MobiDB-lite"/>
    </source>
</evidence>
<gene>
    <name evidence="2" type="ORF">Raf01_73370</name>
</gene>
<dbReference type="AlphaFoldDB" id="A0A8J3VUD8"/>
<name>A0A8J3VUD8_9ACTN</name>
<accession>A0A8J3VUD8</accession>
<sequence length="246" mass="27479">MLEQIEPWLRRIDPASPATGVSPSSSLHGDDSRTHPYETSQVVWHSLSHSVDHLHMLRTVLRDARVIHMYSPYSLVRVALENASAAVWMLAPPSRADRITRRLRFAASDIRNGEKVKELVGHVGPRTKDDRLDDLRGIARREGIDEGSAVKRVTYEEIVRVAGGQTAIGEVTTCMTWKICSGIAHGDFWTTFNALERVELPGAPPGVAHLRISANVEMLLYAASFAFDMTRLAWDLLDQRSRSPYA</sequence>
<evidence type="ECO:0000313" key="3">
    <source>
        <dbReference type="Proteomes" id="UP000642748"/>
    </source>
</evidence>
<feature type="region of interest" description="Disordered" evidence="1">
    <location>
        <begin position="13"/>
        <end position="35"/>
    </location>
</feature>
<dbReference type="EMBL" id="BONZ01000077">
    <property type="protein sequence ID" value="GIH19165.1"/>
    <property type="molecule type" value="Genomic_DNA"/>
</dbReference>
<protein>
    <submittedName>
        <fullName evidence="2">Uncharacterized protein</fullName>
    </submittedName>
</protein>
<evidence type="ECO:0000313" key="2">
    <source>
        <dbReference type="EMBL" id="GIH19165.1"/>
    </source>
</evidence>
<dbReference type="Proteomes" id="UP000642748">
    <property type="component" value="Unassembled WGS sequence"/>
</dbReference>
<proteinExistence type="predicted"/>
<keyword evidence="3" id="KW-1185">Reference proteome</keyword>